<dbReference type="Pfam" id="PF13540">
    <property type="entry name" value="RCC1_2"/>
    <property type="match status" value="2"/>
</dbReference>
<dbReference type="PROSITE" id="PS50012">
    <property type="entry name" value="RCC1_3"/>
    <property type="match status" value="2"/>
</dbReference>
<dbReference type="InterPro" id="IPR011333">
    <property type="entry name" value="SKP1/BTB/POZ_sf"/>
</dbReference>
<protein>
    <recommendedName>
        <fullName evidence="3">BTB domain-containing protein</fullName>
    </recommendedName>
</protein>
<proteinExistence type="predicted"/>
<feature type="repeat" description="RCC1" evidence="2">
    <location>
        <begin position="102"/>
        <end position="150"/>
    </location>
</feature>
<dbReference type="SUPFAM" id="SSF54695">
    <property type="entry name" value="POZ domain"/>
    <property type="match status" value="1"/>
</dbReference>
<comment type="caution">
    <text evidence="4">The sequence shown here is derived from an EMBL/GenBank/DDBJ whole genome shotgun (WGS) entry which is preliminary data.</text>
</comment>
<evidence type="ECO:0000259" key="3">
    <source>
        <dbReference type="PROSITE" id="PS50097"/>
    </source>
</evidence>
<keyword evidence="5" id="KW-1185">Reference proteome</keyword>
<feature type="repeat" description="RCC1" evidence="2">
    <location>
        <begin position="196"/>
        <end position="245"/>
    </location>
</feature>
<evidence type="ECO:0000313" key="4">
    <source>
        <dbReference type="EMBL" id="KAK9502855.1"/>
    </source>
</evidence>
<evidence type="ECO:0000256" key="1">
    <source>
        <dbReference type="ARBA" id="ARBA00022737"/>
    </source>
</evidence>
<dbReference type="Pfam" id="PF00651">
    <property type="entry name" value="BTB"/>
    <property type="match status" value="1"/>
</dbReference>
<reference evidence="4 5" key="1">
    <citation type="submission" date="2022-12" db="EMBL/GenBank/DDBJ databases">
        <title>Chromosome-level genome assembly of true bugs.</title>
        <authorList>
            <person name="Ma L."/>
            <person name="Li H."/>
        </authorList>
    </citation>
    <scope>NUCLEOTIDE SEQUENCE [LARGE SCALE GENOMIC DNA]</scope>
    <source>
        <strain evidence="4">Lab_2022b</strain>
    </source>
</reference>
<organism evidence="4 5">
    <name type="scientific">Rhynocoris fuscipes</name>
    <dbReference type="NCBI Taxonomy" id="488301"/>
    <lineage>
        <taxon>Eukaryota</taxon>
        <taxon>Metazoa</taxon>
        <taxon>Ecdysozoa</taxon>
        <taxon>Arthropoda</taxon>
        <taxon>Hexapoda</taxon>
        <taxon>Insecta</taxon>
        <taxon>Pterygota</taxon>
        <taxon>Neoptera</taxon>
        <taxon>Paraneoptera</taxon>
        <taxon>Hemiptera</taxon>
        <taxon>Heteroptera</taxon>
        <taxon>Panheteroptera</taxon>
        <taxon>Cimicomorpha</taxon>
        <taxon>Reduviidae</taxon>
        <taxon>Harpactorinae</taxon>
        <taxon>Harpactorini</taxon>
        <taxon>Rhynocoris</taxon>
    </lineage>
</organism>
<dbReference type="EMBL" id="JAPXFL010000008">
    <property type="protein sequence ID" value="KAK9502855.1"/>
    <property type="molecule type" value="Genomic_DNA"/>
</dbReference>
<dbReference type="PANTHER" id="PTHR22872">
    <property type="entry name" value="BTK-BINDING PROTEIN-RELATED"/>
    <property type="match status" value="1"/>
</dbReference>
<dbReference type="Gene3D" id="2.130.10.30">
    <property type="entry name" value="Regulator of chromosome condensation 1/beta-lactamase-inhibitor protein II"/>
    <property type="match status" value="1"/>
</dbReference>
<accession>A0AAW1CZ84</accession>
<dbReference type="InterPro" id="IPR000408">
    <property type="entry name" value="Reg_chr_condens"/>
</dbReference>
<evidence type="ECO:0000313" key="5">
    <source>
        <dbReference type="Proteomes" id="UP001461498"/>
    </source>
</evidence>
<dbReference type="InterPro" id="IPR009091">
    <property type="entry name" value="RCC1/BLIP-II"/>
</dbReference>
<gene>
    <name evidence="4" type="ORF">O3M35_011549</name>
</gene>
<sequence length="559" mass="62677">MADQNILQWKLFRNLCSPYVKLKEYSAVHFFNNGESGYLIKDDQLYLISFQQPLVSSALGVSPSFPNLTRSNNIEKIDNFGYNGIKAIGTGNSHTVLLDSAGHVFCWGSNTCGELGVGHCSEVNIYWKTNLENIDQIACGQTFTIALSKCDEIWFWGKISNEFYNVIPTLIEINGDPVPKSISAGDHHFAVITEDSKVYMMGNNEDGQLALGHRNLIKQPESVSLDIKVSHVQCAHKRTIFLTETNGLYVCDRFTNNTVKCISDAHKIVSLATHWRTDFFVAVDECGFFYRPLITDDKMVLVRAAYYDISDGFIDIGTPSVYWPVNALVGSTKTSSGLTSLTCNMPTPRCANHINVSHLYNSKIHSDIEIKLSDGNIRAHKLVLTLQSPYFERMLKEAEGKAKLLDMTNMNTAVYKAYINFLYTGKVLLDSVLDLPELYSIAEKDENIRLKSECIQVWSKGLNKENIVKAYEKAFLLNSKELIEHCCSLLNVNLQYILNSDVYNCLDVSVKLALLTSAATHRAISENTFIPVKTANSNSKQLNIDNNKFWNCSGPLVQD</sequence>
<keyword evidence="1" id="KW-0677">Repeat</keyword>
<dbReference type="PROSITE" id="PS00626">
    <property type="entry name" value="RCC1_2"/>
    <property type="match status" value="1"/>
</dbReference>
<dbReference type="AlphaFoldDB" id="A0AAW1CZ84"/>
<dbReference type="CDD" id="cd18186">
    <property type="entry name" value="BTB_POZ_ZBTB_KLHL-like"/>
    <property type="match status" value="1"/>
</dbReference>
<evidence type="ECO:0000256" key="2">
    <source>
        <dbReference type="PROSITE-ProRule" id="PRU00235"/>
    </source>
</evidence>
<dbReference type="SUPFAM" id="SSF50985">
    <property type="entry name" value="RCC1/BLIP-II"/>
    <property type="match status" value="1"/>
</dbReference>
<dbReference type="SMART" id="SM00225">
    <property type="entry name" value="BTB"/>
    <property type="match status" value="1"/>
</dbReference>
<dbReference type="InterPro" id="IPR051625">
    <property type="entry name" value="Signaling_Regulatory_Domain"/>
</dbReference>
<feature type="domain" description="BTB" evidence="3">
    <location>
        <begin position="366"/>
        <end position="431"/>
    </location>
</feature>
<dbReference type="Gene3D" id="3.30.710.10">
    <property type="entry name" value="Potassium Channel Kv1.1, Chain A"/>
    <property type="match status" value="1"/>
</dbReference>
<dbReference type="Proteomes" id="UP001461498">
    <property type="component" value="Unassembled WGS sequence"/>
</dbReference>
<name>A0AAW1CZ84_9HEMI</name>
<dbReference type="InterPro" id="IPR000210">
    <property type="entry name" value="BTB/POZ_dom"/>
</dbReference>
<dbReference type="PROSITE" id="PS50097">
    <property type="entry name" value="BTB"/>
    <property type="match status" value="1"/>
</dbReference>